<sequence>MCLSNRAMDIAPSSFNWFLQRSTSLKLKLSLRDSKIELITTDPTEFDEILRFIMLVFC</sequence>
<dbReference type="AlphaFoldDB" id="A0A6B2LUK2"/>
<accession>A0A6B2LUK2</accession>
<evidence type="ECO:0000313" key="1">
    <source>
        <dbReference type="EMBL" id="NDV40784.1"/>
    </source>
</evidence>
<proteinExistence type="predicted"/>
<organism evidence="1">
    <name type="scientific">Arcella intermedia</name>
    <dbReference type="NCBI Taxonomy" id="1963864"/>
    <lineage>
        <taxon>Eukaryota</taxon>
        <taxon>Amoebozoa</taxon>
        <taxon>Tubulinea</taxon>
        <taxon>Elardia</taxon>
        <taxon>Arcellinida</taxon>
        <taxon>Sphaerothecina</taxon>
        <taxon>Arcellidae</taxon>
        <taxon>Arcella</taxon>
    </lineage>
</organism>
<reference evidence="1" key="1">
    <citation type="journal article" date="2020" name="J. Eukaryot. Microbiol.">
        <title>De novo Sequencing, Assembly and Annotation of the Transcriptome for the Free-Living Testate Amoeba Arcella intermedia.</title>
        <authorList>
            <person name="Ribeiro G.M."/>
            <person name="Porfirio-Sousa A.L."/>
            <person name="Maurer-Alcala X.X."/>
            <person name="Katz L.A."/>
            <person name="Lahr D.J.G."/>
        </authorList>
    </citation>
    <scope>NUCLEOTIDE SEQUENCE</scope>
</reference>
<name>A0A6B2LUK2_9EUKA</name>
<dbReference type="EMBL" id="GIBP01011815">
    <property type="protein sequence ID" value="NDV40784.1"/>
    <property type="molecule type" value="Transcribed_RNA"/>
</dbReference>
<protein>
    <submittedName>
        <fullName evidence="1">Uncharacterized protein</fullName>
    </submittedName>
</protein>